<evidence type="ECO:0000256" key="1">
    <source>
        <dbReference type="ARBA" id="ARBA00006739"/>
    </source>
</evidence>
<protein>
    <recommendedName>
        <fullName evidence="5">Glycosyltransferase 2-like domain-containing protein</fullName>
    </recommendedName>
</protein>
<feature type="compositionally biased region" description="Basic and acidic residues" evidence="4">
    <location>
        <begin position="34"/>
        <end position="46"/>
    </location>
</feature>
<keyword evidence="2" id="KW-0328">Glycosyltransferase</keyword>
<proteinExistence type="inferred from homology"/>
<dbReference type="CDD" id="cd04186">
    <property type="entry name" value="GT_2_like_c"/>
    <property type="match status" value="1"/>
</dbReference>
<dbReference type="SUPFAM" id="SSF53448">
    <property type="entry name" value="Nucleotide-diphospho-sugar transferases"/>
    <property type="match status" value="1"/>
</dbReference>
<evidence type="ECO:0000259" key="5">
    <source>
        <dbReference type="Pfam" id="PF00535"/>
    </source>
</evidence>
<dbReference type="InterPro" id="IPR001173">
    <property type="entry name" value="Glyco_trans_2-like"/>
</dbReference>
<keyword evidence="3" id="KW-0808">Transferase</keyword>
<name>A0A2Z3HM39_9BACT</name>
<reference evidence="6 7" key="1">
    <citation type="submission" date="2018-01" db="EMBL/GenBank/DDBJ databases">
        <title>G. obscuriglobus.</title>
        <authorList>
            <person name="Franke J."/>
            <person name="Blomberg W."/>
            <person name="Selmecki A."/>
        </authorList>
    </citation>
    <scope>NUCLEOTIDE SEQUENCE [LARGE SCALE GENOMIC DNA]</scope>
    <source>
        <strain evidence="6 7">DSM 5831</strain>
    </source>
</reference>
<dbReference type="InterPro" id="IPR029044">
    <property type="entry name" value="Nucleotide-diphossugar_trans"/>
</dbReference>
<comment type="similarity">
    <text evidence="1">Belongs to the glycosyltransferase 2 family.</text>
</comment>
<dbReference type="PANTHER" id="PTHR43179:SF12">
    <property type="entry name" value="GALACTOFURANOSYLTRANSFERASE GLFT2"/>
    <property type="match status" value="1"/>
</dbReference>
<dbReference type="Gene3D" id="3.90.550.10">
    <property type="entry name" value="Spore Coat Polysaccharide Biosynthesis Protein SpsA, Chain A"/>
    <property type="match status" value="1"/>
</dbReference>
<sequence>MRRGRLGAVAADGAPVHLGVHGGTAGEVHPAPRQHVEQPRQDDRGVRSGASQRAGEVRPRAAGPRVHPAAAPNAPVRARVPGIRPRRHGDRAEAVLAVAPGGRLAAVHAGADGTVPDAGAAGAPCARGEADRGGDTRVTPNVWIVPVNYNGLDDTRKCLRSLADLSPAANVVLVDNASEPDPTPALRAEFRWAHVVRNGANLGWSGGNNTGIRYALERGADYVLLLNNDTTVAPDIVGRLLDAFRSHPSFGVIGPVIRYMDEPDVVMTDGVTFNPPGFPGFFQRKEVPERAAEPPAVDDTDIVNGCCMMVRRDVLERVGLIDDHFFLIHEEADFCLRVKEAGYGCGVLAEALVWHKGSTAFKRAGKKWQRYYDTRNLARLIRKHRKLSGRGLLSAYSAYLRYAYHRYCHEREDAQPAAADAVLEGLIDAATRRTGPYLTRKRWGVPVLRGVFELGRRLKGG</sequence>
<keyword evidence="7" id="KW-1185">Reference proteome</keyword>
<dbReference type="Pfam" id="PF00535">
    <property type="entry name" value="Glycos_transf_2"/>
    <property type="match status" value="1"/>
</dbReference>
<dbReference type="KEGG" id="gog:C1280_36920"/>
<feature type="domain" description="Glycosyltransferase 2-like" evidence="5">
    <location>
        <begin position="147"/>
        <end position="318"/>
    </location>
</feature>
<gene>
    <name evidence="6" type="ORF">C1280_36920</name>
</gene>
<dbReference type="Proteomes" id="UP000245802">
    <property type="component" value="Chromosome"/>
</dbReference>
<evidence type="ECO:0000313" key="6">
    <source>
        <dbReference type="EMBL" id="AWM42550.1"/>
    </source>
</evidence>
<evidence type="ECO:0000256" key="2">
    <source>
        <dbReference type="ARBA" id="ARBA00022676"/>
    </source>
</evidence>
<dbReference type="EMBL" id="CP025958">
    <property type="protein sequence ID" value="AWM42550.1"/>
    <property type="molecule type" value="Genomic_DNA"/>
</dbReference>
<dbReference type="AlphaFoldDB" id="A0A2Z3HM39"/>
<evidence type="ECO:0000256" key="4">
    <source>
        <dbReference type="SAM" id="MobiDB-lite"/>
    </source>
</evidence>
<dbReference type="OrthoDB" id="9771846at2"/>
<evidence type="ECO:0000256" key="3">
    <source>
        <dbReference type="ARBA" id="ARBA00022679"/>
    </source>
</evidence>
<dbReference type="GO" id="GO:0016757">
    <property type="term" value="F:glycosyltransferase activity"/>
    <property type="evidence" value="ECO:0007669"/>
    <property type="project" value="UniProtKB-KW"/>
</dbReference>
<feature type="region of interest" description="Disordered" evidence="4">
    <location>
        <begin position="15"/>
        <end position="71"/>
    </location>
</feature>
<organism evidence="6 7">
    <name type="scientific">Gemmata obscuriglobus</name>
    <dbReference type="NCBI Taxonomy" id="114"/>
    <lineage>
        <taxon>Bacteria</taxon>
        <taxon>Pseudomonadati</taxon>
        <taxon>Planctomycetota</taxon>
        <taxon>Planctomycetia</taxon>
        <taxon>Gemmatales</taxon>
        <taxon>Gemmataceae</taxon>
        <taxon>Gemmata</taxon>
    </lineage>
</organism>
<evidence type="ECO:0000313" key="7">
    <source>
        <dbReference type="Proteomes" id="UP000245802"/>
    </source>
</evidence>
<dbReference type="PANTHER" id="PTHR43179">
    <property type="entry name" value="RHAMNOSYLTRANSFERASE WBBL"/>
    <property type="match status" value="1"/>
</dbReference>
<accession>A0A2Z3HM39</accession>